<organism evidence="2 3">
    <name type="scientific">Clavispora lusitaniae</name>
    <name type="common">Candida lusitaniae</name>
    <dbReference type="NCBI Taxonomy" id="36911"/>
    <lineage>
        <taxon>Eukaryota</taxon>
        <taxon>Fungi</taxon>
        <taxon>Dikarya</taxon>
        <taxon>Ascomycota</taxon>
        <taxon>Saccharomycotina</taxon>
        <taxon>Pichiomycetes</taxon>
        <taxon>Metschnikowiaceae</taxon>
        <taxon>Clavispora</taxon>
    </lineage>
</organism>
<feature type="region of interest" description="Disordered" evidence="1">
    <location>
        <begin position="1"/>
        <end position="120"/>
    </location>
</feature>
<gene>
    <name evidence="2" type="ORF">A9F13_14g00792</name>
</gene>
<feature type="compositionally biased region" description="Basic residues" evidence="1">
    <location>
        <begin position="12"/>
        <end position="24"/>
    </location>
</feature>
<dbReference type="AlphaFoldDB" id="A0AA91T0Q8"/>
<reference evidence="2 3" key="1">
    <citation type="submission" date="2017-04" db="EMBL/GenBank/DDBJ databases">
        <title>Draft genome of the yeast Clavispora lusitaniae type strain CBS 6936.</title>
        <authorList>
            <person name="Durrens P."/>
            <person name="Klopp C."/>
            <person name="Biteau N."/>
            <person name="Fitton-Ouhabi V."/>
            <person name="Dementhon K."/>
            <person name="Accoceberry I."/>
            <person name="Sherman D.J."/>
            <person name="Noel T."/>
        </authorList>
    </citation>
    <scope>NUCLEOTIDE SEQUENCE [LARGE SCALE GENOMIC DNA]</scope>
    <source>
        <strain evidence="2 3">CBS 6936</strain>
    </source>
</reference>
<evidence type="ECO:0000256" key="1">
    <source>
        <dbReference type="SAM" id="MobiDB-lite"/>
    </source>
</evidence>
<protein>
    <submittedName>
        <fullName evidence="2">Uncharacterized protein</fullName>
    </submittedName>
</protein>
<feature type="region of interest" description="Disordered" evidence="1">
    <location>
        <begin position="189"/>
        <end position="215"/>
    </location>
</feature>
<dbReference type="Proteomes" id="UP000195602">
    <property type="component" value="Unassembled WGS sequence"/>
</dbReference>
<name>A0AA91T0Q8_CLALS</name>
<proteinExistence type="predicted"/>
<evidence type="ECO:0000313" key="2">
    <source>
        <dbReference type="EMBL" id="OVF07246.1"/>
    </source>
</evidence>
<feature type="compositionally biased region" description="Polar residues" evidence="1">
    <location>
        <begin position="107"/>
        <end position="120"/>
    </location>
</feature>
<dbReference type="EMBL" id="LYUB02000014">
    <property type="protein sequence ID" value="OVF07246.1"/>
    <property type="molecule type" value="Genomic_DNA"/>
</dbReference>
<comment type="caution">
    <text evidence="2">The sequence shown here is derived from an EMBL/GenBank/DDBJ whole genome shotgun (WGS) entry which is preliminary data.</text>
</comment>
<dbReference type="KEGG" id="clus:A9F13_14g00792"/>
<evidence type="ECO:0000313" key="3">
    <source>
        <dbReference type="Proteomes" id="UP000195602"/>
    </source>
</evidence>
<feature type="compositionally biased region" description="Basic and acidic residues" evidence="1">
    <location>
        <begin position="96"/>
        <end position="106"/>
    </location>
</feature>
<accession>A0AA91T0Q8</accession>
<sequence>MSSNAGSSGRPAFKKKTVKGKGKARARESIFAQDSALEDSEIDQKQDSTAFARPSEKRAVSSGEKNAPGAEGKSKSARWAQFAKLASPELGSSFQDGEHKRERESSDNSMAESPNIPTVNASLSDAVVSGLDSPSIANAEIDESPMIVDASAVDVQAKPASENTAGQIYVAPKTFSLRESHFRDKPIQLEREYDDLSDDEKPKVQYEDDDQMQDGETFLQDAPTRFDSEMYESEIMSVASDDHHTGRKIVEPPSVADLLSSLGQRVQELSLDTESRKGEIQDLKVHLEGARAARERILSQLRCIMEKSTQG</sequence>